<keyword evidence="4" id="KW-1185">Reference proteome</keyword>
<keyword evidence="1" id="KW-0472">Membrane</keyword>
<dbReference type="AlphaFoldDB" id="A0A1L3MTH5"/>
<proteinExistence type="predicted"/>
<keyword evidence="1" id="KW-1133">Transmembrane helix</keyword>
<dbReference type="RefSeq" id="WP_072580435.1">
    <property type="nucleotide sequence ID" value="NZ_CP016020.1"/>
</dbReference>
<dbReference type="OrthoDB" id="9815286at2"/>
<accession>A0A1L3MTH5</accession>
<sequence>MYKTLKRSSINQSIVGVCGGIGEFFGISPLAVRVIFIILLPVSMLAYLILANTMSMDGPKIKGYK</sequence>
<feature type="transmembrane region" description="Helical" evidence="1">
    <location>
        <begin position="30"/>
        <end position="50"/>
    </location>
</feature>
<feature type="domain" description="Phage shock protein PspC N-terminal" evidence="2">
    <location>
        <begin position="3"/>
        <end position="54"/>
    </location>
</feature>
<dbReference type="STRING" id="1547283.A9C19_13275"/>
<dbReference type="InterPro" id="IPR007168">
    <property type="entry name" value="Phageshock_PspC_N"/>
</dbReference>
<dbReference type="Proteomes" id="UP000181936">
    <property type="component" value="Chromosome"/>
</dbReference>
<organism evidence="3 4">
    <name type="scientific">Bacillus weihaiensis</name>
    <dbReference type="NCBI Taxonomy" id="1547283"/>
    <lineage>
        <taxon>Bacteria</taxon>
        <taxon>Bacillati</taxon>
        <taxon>Bacillota</taxon>
        <taxon>Bacilli</taxon>
        <taxon>Bacillales</taxon>
        <taxon>Bacillaceae</taxon>
        <taxon>Bacillus</taxon>
    </lineage>
</organism>
<evidence type="ECO:0000256" key="1">
    <source>
        <dbReference type="SAM" id="Phobius"/>
    </source>
</evidence>
<protein>
    <submittedName>
        <fullName evidence="3">PspC domain-containing protein</fullName>
    </submittedName>
</protein>
<dbReference type="EMBL" id="CP016020">
    <property type="protein sequence ID" value="APH05642.1"/>
    <property type="molecule type" value="Genomic_DNA"/>
</dbReference>
<name>A0A1L3MTH5_9BACI</name>
<evidence type="ECO:0000259" key="2">
    <source>
        <dbReference type="Pfam" id="PF04024"/>
    </source>
</evidence>
<gene>
    <name evidence="3" type="ORF">A9C19_13275</name>
</gene>
<evidence type="ECO:0000313" key="3">
    <source>
        <dbReference type="EMBL" id="APH05642.1"/>
    </source>
</evidence>
<reference evidence="3 4" key="1">
    <citation type="journal article" date="2016" name="Sci. Rep.">
        <title>Complete genome sequence and transcriptomic analysis of a novel marine strain Bacillus weihaiensis reveals the mechanism of brown algae degradation.</title>
        <authorList>
            <person name="Zhu Y."/>
            <person name="Chen P."/>
            <person name="Bao Y."/>
            <person name="Men Y."/>
            <person name="Zeng Y."/>
            <person name="Yang J."/>
            <person name="Sun J."/>
            <person name="Sun Y."/>
        </authorList>
    </citation>
    <scope>NUCLEOTIDE SEQUENCE [LARGE SCALE GENOMIC DNA]</scope>
    <source>
        <strain evidence="3 4">Alg07</strain>
    </source>
</reference>
<keyword evidence="1" id="KW-0812">Transmembrane</keyword>
<dbReference type="Pfam" id="PF04024">
    <property type="entry name" value="PspC"/>
    <property type="match status" value="1"/>
</dbReference>
<dbReference type="KEGG" id="bwh:A9C19_13275"/>
<evidence type="ECO:0000313" key="4">
    <source>
        <dbReference type="Proteomes" id="UP000181936"/>
    </source>
</evidence>